<evidence type="ECO:0008006" key="4">
    <source>
        <dbReference type="Google" id="ProtNLM"/>
    </source>
</evidence>
<dbReference type="SUPFAM" id="SSF52540">
    <property type="entry name" value="P-loop containing nucleoside triphosphate hydrolases"/>
    <property type="match status" value="1"/>
</dbReference>
<dbReference type="InterPro" id="IPR027417">
    <property type="entry name" value="P-loop_NTPase"/>
</dbReference>
<dbReference type="Proteomes" id="UP000219688">
    <property type="component" value="Unassembled WGS sequence"/>
</dbReference>
<keyword evidence="3" id="KW-1185">Reference proteome</keyword>
<feature type="region of interest" description="Disordered" evidence="1">
    <location>
        <begin position="26"/>
        <end position="68"/>
    </location>
</feature>
<accession>A0A285VAM8</accession>
<evidence type="ECO:0000313" key="2">
    <source>
        <dbReference type="EMBL" id="SOC51175.1"/>
    </source>
</evidence>
<organism evidence="2 3">
    <name type="scientific">Ornithinimicrobium cerasi</name>
    <dbReference type="NCBI Taxonomy" id="2248773"/>
    <lineage>
        <taxon>Bacteria</taxon>
        <taxon>Bacillati</taxon>
        <taxon>Actinomycetota</taxon>
        <taxon>Actinomycetes</taxon>
        <taxon>Micrococcales</taxon>
        <taxon>Ornithinimicrobiaceae</taxon>
        <taxon>Ornithinimicrobium</taxon>
    </lineage>
</organism>
<dbReference type="EMBL" id="OBQK01000001">
    <property type="protein sequence ID" value="SOC51175.1"/>
    <property type="molecule type" value="Genomic_DNA"/>
</dbReference>
<dbReference type="AlphaFoldDB" id="A0A285VAM8"/>
<gene>
    <name evidence="2" type="ORF">SAMN05421879_10162</name>
</gene>
<name>A0A285VAM8_9MICO</name>
<protein>
    <recommendedName>
        <fullName evidence="4">ATP-binding protein</fullName>
    </recommendedName>
</protein>
<dbReference type="Gene3D" id="3.40.50.300">
    <property type="entry name" value="P-loop containing nucleotide triphosphate hydrolases"/>
    <property type="match status" value="2"/>
</dbReference>
<evidence type="ECO:0000313" key="3">
    <source>
        <dbReference type="Proteomes" id="UP000219688"/>
    </source>
</evidence>
<evidence type="ECO:0000256" key="1">
    <source>
        <dbReference type="SAM" id="MobiDB-lite"/>
    </source>
</evidence>
<sequence length="513" mass="55067">MRASRSRIPLSRRASTGRDVARLLADFGHDAPPVPRQVRPGREPRVFRPTSTRGPRKADRGWAPAKAPVATWRMTSDQAPAFWPFIPTPALPPTGAQMGIDVASGAAFHCDPLGWVVRPDVPISNPNIMCFGKPGMGKSGTTKAFVLRMMDFGYRALILGDTKDEYEGVCSFLGVQPIALGAGLGARVNPLALGPLGHGWEQLDAVEAQRRAQSVFSRWLTLIRALVGSQQIGEGLVPFGPSDEAVVRTALADLTGYAAGATSLAETTLPGLWHALDNPAPELIAATRYENTRQFMDSTRLLRDALGQLVNGALAGMFDAHTNVDIDWLAPMQSLSLSRLPKEAVGIALTCLGSWGAGQREVVSRADQRVVVRDEAWRQLRLGPEAVKAFDADMRLSRGYAGRGGDIQYAVAHKPSDLLSAGDEGSVAQTIARDMLHLADIKILHGQGPKVAGELDEILGLGPLAVHAITTWARQEPGRAVWQVGDRLYKVATVLHPLEAALANTNTGIESAR</sequence>
<reference evidence="3" key="1">
    <citation type="submission" date="2017-08" db="EMBL/GenBank/DDBJ databases">
        <authorList>
            <person name="Varghese N."/>
            <person name="Submissions S."/>
        </authorList>
    </citation>
    <scope>NUCLEOTIDE SEQUENCE [LARGE SCALE GENOMIC DNA]</scope>
    <source>
        <strain evidence="3">USBA17B2</strain>
    </source>
</reference>
<proteinExistence type="predicted"/>